<dbReference type="InterPro" id="IPR029044">
    <property type="entry name" value="Nucleotide-diphossugar_trans"/>
</dbReference>
<comment type="caution">
    <text evidence="8">The sequence shown here is derived from an EMBL/GenBank/DDBJ whole genome shotgun (WGS) entry which is preliminary data.</text>
</comment>
<dbReference type="Proteomes" id="UP001501323">
    <property type="component" value="Unassembled WGS sequence"/>
</dbReference>
<keyword evidence="9" id="KW-1185">Reference proteome</keyword>
<evidence type="ECO:0000256" key="5">
    <source>
        <dbReference type="ARBA" id="ARBA00023136"/>
    </source>
</evidence>
<dbReference type="SUPFAM" id="SSF53448">
    <property type="entry name" value="Nucleotide-diphospho-sugar transferases"/>
    <property type="match status" value="1"/>
</dbReference>
<reference evidence="9" key="1">
    <citation type="journal article" date="2019" name="Int. J. Syst. Evol. Microbiol.">
        <title>The Global Catalogue of Microorganisms (GCM) 10K type strain sequencing project: providing services to taxonomists for standard genome sequencing and annotation.</title>
        <authorList>
            <consortium name="The Broad Institute Genomics Platform"/>
            <consortium name="The Broad Institute Genome Sequencing Center for Infectious Disease"/>
            <person name="Wu L."/>
            <person name="Ma J."/>
        </authorList>
    </citation>
    <scope>NUCLEOTIDE SEQUENCE [LARGE SCALE GENOMIC DNA]</scope>
    <source>
        <strain evidence="9">JCM 18392</strain>
    </source>
</reference>
<dbReference type="Gene3D" id="3.90.550.10">
    <property type="entry name" value="Spore Coat Polysaccharide Biosynthesis Protein SpsA, Chain A"/>
    <property type="match status" value="1"/>
</dbReference>
<dbReference type="PANTHER" id="PTHR43646:SF2">
    <property type="entry name" value="GLYCOSYLTRANSFERASE 2-LIKE DOMAIN-CONTAINING PROTEIN"/>
    <property type="match status" value="1"/>
</dbReference>
<comment type="subcellular location">
    <subcellularLocation>
        <location evidence="1">Cell membrane</location>
    </subcellularLocation>
</comment>
<organism evidence="8 9">
    <name type="scientific">Luteimonas vadosa</name>
    <dbReference type="NCBI Taxonomy" id="1165507"/>
    <lineage>
        <taxon>Bacteria</taxon>
        <taxon>Pseudomonadati</taxon>
        <taxon>Pseudomonadota</taxon>
        <taxon>Gammaproteobacteria</taxon>
        <taxon>Lysobacterales</taxon>
        <taxon>Lysobacteraceae</taxon>
        <taxon>Luteimonas</taxon>
    </lineage>
</organism>
<sequence length="463" mass="53417">MATAPWFVISPNALLSAIGLLRGPDKTVPTPAEDWRTAVVDVVIPAYKEEDNIIHCLASLARQTLRPRHVILVEDGAKDQTVPRAREYAAAVGMDLTVIERASSIGKTPTIKRQAREFDSDVEFILDGDTFLESPDYLARCVEELYQGVGIASACGTILPMTPKSRHALCETEEFQRWHGAETYDDPHKRRGMLHSVWWWITNTYRECLYLFLQRFVYKGQMVFFGSITNPVGCAVAYRRRYIADLFDRYEPLFGDDLTNSEDIFIGFALNNEGYRNIQLQDVMARSEEPEVQRLPRQVYLWSSSFLQSCYYFDALLRTPFRTVRRWRKRRRDEASGEAERVEEMRKIKEQYRQPFGDKHTREYGRPIGWSMFLSAVEKIGFPTALIIMLILQLWEPLAVTLIAELVISLLVLFIVSKGARITTVLKGILVTPLRYFLMVADVFTIGRFATDLWLTGNRKWRK</sequence>
<feature type="transmembrane region" description="Helical" evidence="6">
    <location>
        <begin position="436"/>
        <end position="455"/>
    </location>
</feature>
<keyword evidence="3" id="KW-0328">Glycosyltransferase</keyword>
<evidence type="ECO:0000256" key="1">
    <source>
        <dbReference type="ARBA" id="ARBA00004236"/>
    </source>
</evidence>
<keyword evidence="6" id="KW-0812">Transmembrane</keyword>
<evidence type="ECO:0000256" key="2">
    <source>
        <dbReference type="ARBA" id="ARBA00022475"/>
    </source>
</evidence>
<proteinExistence type="predicted"/>
<evidence type="ECO:0000256" key="3">
    <source>
        <dbReference type="ARBA" id="ARBA00022676"/>
    </source>
</evidence>
<dbReference type="RefSeq" id="WP_345294094.1">
    <property type="nucleotide sequence ID" value="NZ_BAABJY010000001.1"/>
</dbReference>
<evidence type="ECO:0000313" key="9">
    <source>
        <dbReference type="Proteomes" id="UP001501323"/>
    </source>
</evidence>
<evidence type="ECO:0000256" key="4">
    <source>
        <dbReference type="ARBA" id="ARBA00022679"/>
    </source>
</evidence>
<feature type="domain" description="Glycosyltransferase 2-like" evidence="7">
    <location>
        <begin position="42"/>
        <end position="153"/>
    </location>
</feature>
<keyword evidence="2" id="KW-1003">Cell membrane</keyword>
<dbReference type="PANTHER" id="PTHR43646">
    <property type="entry name" value="GLYCOSYLTRANSFERASE"/>
    <property type="match status" value="1"/>
</dbReference>
<keyword evidence="4" id="KW-0808">Transferase</keyword>
<evidence type="ECO:0000256" key="6">
    <source>
        <dbReference type="SAM" id="Phobius"/>
    </source>
</evidence>
<feature type="transmembrane region" description="Helical" evidence="6">
    <location>
        <begin position="398"/>
        <end position="416"/>
    </location>
</feature>
<protein>
    <recommendedName>
        <fullName evidence="7">Glycosyltransferase 2-like domain-containing protein</fullName>
    </recommendedName>
</protein>
<accession>A0ABP9DUG5</accession>
<dbReference type="EMBL" id="BAABJY010000001">
    <property type="protein sequence ID" value="GAA4857730.1"/>
    <property type="molecule type" value="Genomic_DNA"/>
</dbReference>
<evidence type="ECO:0000259" key="7">
    <source>
        <dbReference type="Pfam" id="PF00535"/>
    </source>
</evidence>
<name>A0ABP9DUG5_9GAMM</name>
<keyword evidence="5 6" id="KW-0472">Membrane</keyword>
<evidence type="ECO:0000313" key="8">
    <source>
        <dbReference type="EMBL" id="GAA4857730.1"/>
    </source>
</evidence>
<keyword evidence="6" id="KW-1133">Transmembrane helix</keyword>
<dbReference type="Pfam" id="PF00535">
    <property type="entry name" value="Glycos_transf_2"/>
    <property type="match status" value="1"/>
</dbReference>
<dbReference type="InterPro" id="IPR001173">
    <property type="entry name" value="Glyco_trans_2-like"/>
</dbReference>
<gene>
    <name evidence="8" type="ORF">GCM10023332_06890</name>
</gene>